<dbReference type="AlphaFoldDB" id="A0A7V8V8T2"/>
<reference evidence="2 3" key="1">
    <citation type="submission" date="2020-05" db="EMBL/GenBank/DDBJ databases">
        <title>Bremerella alba sp. nov., a novel planctomycete isolated from the surface of the macroalga Fucus spiralis.</title>
        <authorList>
            <person name="Godinho O."/>
            <person name="Botelho R."/>
            <person name="Albuquerque L."/>
            <person name="Wiegand S."/>
            <person name="Da Costa M.S."/>
            <person name="Lobo-Da-Cunha A."/>
            <person name="Jogler C."/>
            <person name="Lage O.M."/>
        </authorList>
    </citation>
    <scope>NUCLEOTIDE SEQUENCE [LARGE SCALE GENOMIC DNA]</scope>
    <source>
        <strain evidence="2 3">FF15</strain>
    </source>
</reference>
<feature type="domain" description="BON" evidence="1">
    <location>
        <begin position="3"/>
        <end position="71"/>
    </location>
</feature>
<proteinExistence type="predicted"/>
<accession>A0A7V8V8T2</accession>
<name>A0A7V8V8T2_9BACT</name>
<organism evidence="2 3">
    <name type="scientific">Bremerella alba</name>
    <dbReference type="NCBI Taxonomy" id="980252"/>
    <lineage>
        <taxon>Bacteria</taxon>
        <taxon>Pseudomonadati</taxon>
        <taxon>Planctomycetota</taxon>
        <taxon>Planctomycetia</taxon>
        <taxon>Pirellulales</taxon>
        <taxon>Pirellulaceae</taxon>
        <taxon>Bremerella</taxon>
    </lineage>
</organism>
<keyword evidence="3" id="KW-1185">Reference proteome</keyword>
<evidence type="ECO:0000313" key="2">
    <source>
        <dbReference type="EMBL" id="MBA2117000.1"/>
    </source>
</evidence>
<dbReference type="Pfam" id="PF04972">
    <property type="entry name" value="BON"/>
    <property type="match status" value="1"/>
</dbReference>
<protein>
    <recommendedName>
        <fullName evidence="1">BON domain-containing protein</fullName>
    </recommendedName>
</protein>
<sequence>MQDMTAIASNVHQALSANPHFPGRHLKVEDSEGRVVLKGRVGSYFHKQMAQETVRRLDGVHEVENQLEVDWR</sequence>
<dbReference type="EMBL" id="JABRWO010000012">
    <property type="protein sequence ID" value="MBA2117000.1"/>
    <property type="molecule type" value="Genomic_DNA"/>
</dbReference>
<dbReference type="Proteomes" id="UP000551616">
    <property type="component" value="Unassembled WGS sequence"/>
</dbReference>
<dbReference type="Gene3D" id="3.30.1340.30">
    <property type="match status" value="1"/>
</dbReference>
<dbReference type="PROSITE" id="PS50914">
    <property type="entry name" value="BON"/>
    <property type="match status" value="1"/>
</dbReference>
<evidence type="ECO:0000313" key="3">
    <source>
        <dbReference type="Proteomes" id="UP000551616"/>
    </source>
</evidence>
<dbReference type="RefSeq" id="WP_235990722.1">
    <property type="nucleotide sequence ID" value="NZ_JABRWO010000012.1"/>
</dbReference>
<gene>
    <name evidence="2" type="ORF">HOV93_41940</name>
</gene>
<dbReference type="InterPro" id="IPR007055">
    <property type="entry name" value="BON_dom"/>
</dbReference>
<evidence type="ECO:0000259" key="1">
    <source>
        <dbReference type="PROSITE" id="PS50914"/>
    </source>
</evidence>
<comment type="caution">
    <text evidence="2">The sequence shown here is derived from an EMBL/GenBank/DDBJ whole genome shotgun (WGS) entry which is preliminary data.</text>
</comment>